<dbReference type="AlphaFoldDB" id="A0A9J6FXV6"/>
<proteinExistence type="predicted"/>
<name>A0A9J6FXV6_HAELO</name>
<dbReference type="VEuPathDB" id="VectorBase:HLOH_054954"/>
<dbReference type="Proteomes" id="UP000821853">
    <property type="component" value="Chromosome 2"/>
</dbReference>
<evidence type="ECO:0000313" key="1">
    <source>
        <dbReference type="EMBL" id="KAH9366876.1"/>
    </source>
</evidence>
<evidence type="ECO:0008006" key="3">
    <source>
        <dbReference type="Google" id="ProtNLM"/>
    </source>
</evidence>
<accession>A0A9J6FXV6</accession>
<protein>
    <recommendedName>
        <fullName evidence="3">Retrotransposon gag domain-containing protein</fullName>
    </recommendedName>
</protein>
<evidence type="ECO:0000313" key="2">
    <source>
        <dbReference type="Proteomes" id="UP000821853"/>
    </source>
</evidence>
<organism evidence="1 2">
    <name type="scientific">Haemaphysalis longicornis</name>
    <name type="common">Bush tick</name>
    <dbReference type="NCBI Taxonomy" id="44386"/>
    <lineage>
        <taxon>Eukaryota</taxon>
        <taxon>Metazoa</taxon>
        <taxon>Ecdysozoa</taxon>
        <taxon>Arthropoda</taxon>
        <taxon>Chelicerata</taxon>
        <taxon>Arachnida</taxon>
        <taxon>Acari</taxon>
        <taxon>Parasitiformes</taxon>
        <taxon>Ixodida</taxon>
        <taxon>Ixodoidea</taxon>
        <taxon>Ixodidae</taxon>
        <taxon>Haemaphysalinae</taxon>
        <taxon>Haemaphysalis</taxon>
    </lineage>
</organism>
<keyword evidence="2" id="KW-1185">Reference proteome</keyword>
<gene>
    <name evidence="1" type="ORF">HPB48_021758</name>
</gene>
<reference evidence="1 2" key="1">
    <citation type="journal article" date="2020" name="Cell">
        <title>Large-Scale Comparative Analyses of Tick Genomes Elucidate Their Genetic Diversity and Vector Capacities.</title>
        <authorList>
            <consortium name="Tick Genome and Microbiome Consortium (TIGMIC)"/>
            <person name="Jia N."/>
            <person name="Wang J."/>
            <person name="Shi W."/>
            <person name="Du L."/>
            <person name="Sun Y."/>
            <person name="Zhan W."/>
            <person name="Jiang J.F."/>
            <person name="Wang Q."/>
            <person name="Zhang B."/>
            <person name="Ji P."/>
            <person name="Bell-Sakyi L."/>
            <person name="Cui X.M."/>
            <person name="Yuan T.T."/>
            <person name="Jiang B.G."/>
            <person name="Yang W.F."/>
            <person name="Lam T.T."/>
            <person name="Chang Q.C."/>
            <person name="Ding S.J."/>
            <person name="Wang X.J."/>
            <person name="Zhu J.G."/>
            <person name="Ruan X.D."/>
            <person name="Zhao L."/>
            <person name="Wei J.T."/>
            <person name="Ye R.Z."/>
            <person name="Que T.C."/>
            <person name="Du C.H."/>
            <person name="Zhou Y.H."/>
            <person name="Cheng J.X."/>
            <person name="Dai P.F."/>
            <person name="Guo W.B."/>
            <person name="Han X.H."/>
            <person name="Huang E.J."/>
            <person name="Li L.F."/>
            <person name="Wei W."/>
            <person name="Gao Y.C."/>
            <person name="Liu J.Z."/>
            <person name="Shao H.Z."/>
            <person name="Wang X."/>
            <person name="Wang C.C."/>
            <person name="Yang T.C."/>
            <person name="Huo Q.B."/>
            <person name="Li W."/>
            <person name="Chen H.Y."/>
            <person name="Chen S.E."/>
            <person name="Zhou L.G."/>
            <person name="Ni X.B."/>
            <person name="Tian J.H."/>
            <person name="Sheng Y."/>
            <person name="Liu T."/>
            <person name="Pan Y.S."/>
            <person name="Xia L.Y."/>
            <person name="Li J."/>
            <person name="Zhao F."/>
            <person name="Cao W.C."/>
        </authorList>
    </citation>
    <scope>NUCLEOTIDE SEQUENCE [LARGE SCALE GENOMIC DNA]</scope>
    <source>
        <strain evidence="1">HaeL-2018</strain>
    </source>
</reference>
<dbReference type="EMBL" id="JABSTR010000004">
    <property type="protein sequence ID" value="KAH9366876.1"/>
    <property type="molecule type" value="Genomic_DNA"/>
</dbReference>
<comment type="caution">
    <text evidence="1">The sequence shown here is derived from an EMBL/GenBank/DDBJ whole genome shotgun (WGS) entry which is preliminary data.</text>
</comment>
<sequence length="119" mass="13939">MTSWESFKEGLRRAFPNRFRRERAEELLRTHAQGPTESVTSFVEDVLQLSTRADPLATEETKLFYVVARFFHHRYVVTPLVQARHYRSETGQAFLLEFPARHQSGRISDDDLKQDRAPC</sequence>